<dbReference type="EC" id="1.18.1.2" evidence="4"/>
<name>A0AAE4AQN6_9BACT</name>
<dbReference type="Proteomes" id="UP001238163">
    <property type="component" value="Unassembled WGS sequence"/>
</dbReference>
<dbReference type="GO" id="GO:0046872">
    <property type="term" value="F:metal ion binding"/>
    <property type="evidence" value="ECO:0007669"/>
    <property type="project" value="UniProtKB-KW"/>
</dbReference>
<dbReference type="Pfam" id="PF10418">
    <property type="entry name" value="DHODB_Fe-S_bind"/>
    <property type="match status" value="1"/>
</dbReference>
<dbReference type="Gene3D" id="3.40.50.80">
    <property type="entry name" value="Nucleotide-binding domain of ferredoxin-NADP reductase (FNR) module"/>
    <property type="match status" value="1"/>
</dbReference>
<proteinExistence type="predicted"/>
<feature type="domain" description="FAD-binding FR-type" evidence="3">
    <location>
        <begin position="1"/>
        <end position="100"/>
    </location>
</feature>
<keyword evidence="5" id="KW-1185">Reference proteome</keyword>
<reference evidence="4" key="1">
    <citation type="submission" date="2023-07" db="EMBL/GenBank/DDBJ databases">
        <title>Genomic Encyclopedia of Type Strains, Phase IV (KMG-IV): sequencing the most valuable type-strain genomes for metagenomic binning, comparative biology and taxonomic classification.</title>
        <authorList>
            <person name="Goeker M."/>
        </authorList>
    </citation>
    <scope>NUCLEOTIDE SEQUENCE</scope>
    <source>
        <strain evidence="4">DSM 24202</strain>
    </source>
</reference>
<gene>
    <name evidence="4" type="ORF">J3R75_002699</name>
</gene>
<dbReference type="InterPro" id="IPR017927">
    <property type="entry name" value="FAD-bd_FR_type"/>
</dbReference>
<dbReference type="PANTHER" id="PTHR43513:SF3">
    <property type="entry name" value="DIHYDROOROTATE DEHYDROGENASE B (NAD(+)), ELECTRON TRANSFER SUBUNIT-RELATED"/>
    <property type="match status" value="1"/>
</dbReference>
<dbReference type="InterPro" id="IPR012165">
    <property type="entry name" value="Cyt_c3_hydrogenase_gsu"/>
</dbReference>
<keyword evidence="4" id="KW-0560">Oxidoreductase</keyword>
<evidence type="ECO:0000256" key="1">
    <source>
        <dbReference type="PIRSR" id="PIRSR006816-1"/>
    </source>
</evidence>
<accession>A0AAE4AQN6</accession>
<dbReference type="Gene3D" id="2.40.30.10">
    <property type="entry name" value="Translation factors"/>
    <property type="match status" value="1"/>
</dbReference>
<dbReference type="GO" id="GO:0050660">
    <property type="term" value="F:flavin adenine dinucleotide binding"/>
    <property type="evidence" value="ECO:0007669"/>
    <property type="project" value="InterPro"/>
</dbReference>
<dbReference type="EMBL" id="JAUSVL010000001">
    <property type="protein sequence ID" value="MDQ0290592.1"/>
    <property type="molecule type" value="Genomic_DNA"/>
</dbReference>
<dbReference type="GO" id="GO:0051537">
    <property type="term" value="F:2 iron, 2 sulfur cluster binding"/>
    <property type="evidence" value="ECO:0007669"/>
    <property type="project" value="UniProtKB-KW"/>
</dbReference>
<evidence type="ECO:0000256" key="2">
    <source>
        <dbReference type="PIRSR" id="PIRSR006816-2"/>
    </source>
</evidence>
<feature type="binding site" evidence="2">
    <location>
        <position position="227"/>
    </location>
    <ligand>
        <name>[2Fe-2S] cluster</name>
        <dbReference type="ChEBI" id="CHEBI:190135"/>
    </ligand>
</feature>
<feature type="binding site" evidence="2">
    <location>
        <position position="230"/>
    </location>
    <ligand>
        <name>[2Fe-2S] cluster</name>
        <dbReference type="ChEBI" id="CHEBI:190135"/>
    </ligand>
</feature>
<dbReference type="InterPro" id="IPR019480">
    <property type="entry name" value="Dihydroorotate_DH_Fe-S-bd"/>
</dbReference>
<dbReference type="InterPro" id="IPR039261">
    <property type="entry name" value="FNR_nucleotide-bd"/>
</dbReference>
<keyword evidence="1" id="KW-0274">FAD</keyword>
<dbReference type="PIRSF" id="PIRSF006816">
    <property type="entry name" value="Cyc3_hyd_g"/>
    <property type="match status" value="1"/>
</dbReference>
<comment type="caution">
    <text evidence="4">The sequence shown here is derived from an EMBL/GenBank/DDBJ whole genome shotgun (WGS) entry which is preliminary data.</text>
</comment>
<evidence type="ECO:0000259" key="3">
    <source>
        <dbReference type="PROSITE" id="PS51384"/>
    </source>
</evidence>
<dbReference type="AlphaFoldDB" id="A0AAE4AQN6"/>
<dbReference type="GO" id="GO:0004324">
    <property type="term" value="F:ferredoxin-NADP+ reductase activity"/>
    <property type="evidence" value="ECO:0007669"/>
    <property type="project" value="UniProtKB-EC"/>
</dbReference>
<dbReference type="NCBIfam" id="NF004862">
    <property type="entry name" value="PRK06222.1"/>
    <property type="match status" value="1"/>
</dbReference>
<keyword evidence="2" id="KW-0411">Iron-sulfur</keyword>
<keyword evidence="2" id="KW-0408">Iron</keyword>
<comment type="cofactor">
    <cofactor evidence="2">
        <name>[2Fe-2S] cluster</name>
        <dbReference type="ChEBI" id="CHEBI:190135"/>
    </cofactor>
    <text evidence="2">Binds 1 [2Fe-2S] cluster per subunit.</text>
</comment>
<feature type="binding site" evidence="1">
    <location>
        <begin position="67"/>
        <end position="69"/>
    </location>
    <ligand>
        <name>FAD</name>
        <dbReference type="ChEBI" id="CHEBI:57692"/>
    </ligand>
</feature>
<keyword evidence="2" id="KW-0479">Metal-binding</keyword>
<dbReference type="SUPFAM" id="SSF63380">
    <property type="entry name" value="Riboflavin synthase domain-like"/>
    <property type="match status" value="1"/>
</dbReference>
<organism evidence="4 5">
    <name type="scientific">Oligosphaera ethanolica</name>
    <dbReference type="NCBI Taxonomy" id="760260"/>
    <lineage>
        <taxon>Bacteria</taxon>
        <taxon>Pseudomonadati</taxon>
        <taxon>Lentisphaerota</taxon>
        <taxon>Oligosphaeria</taxon>
        <taxon>Oligosphaerales</taxon>
        <taxon>Oligosphaeraceae</taxon>
        <taxon>Oligosphaera</taxon>
    </lineage>
</organism>
<sequence>MKPTDYAILSKRQLSENVYMMRIHAPYIAAERKPGQFILLSVDESYGERIPLTIADADVAEGSITIIFQKVGFTTTQLAAMEVGDHLAAVLGPLGQPTHVSKVGTVVCVGGGIGVAPMHPIAKAFKAAGNRLICILGARNKDLVILEDEIRAFADEVIVCTDDGSAGRKALVTAPLKEFCEQAPRPDLSIAIGPPIMMKFCAETVRPYGVPLIVSLNTIMVDGTGMCGGCRVTVGGETKFVCVDGPEFDGLKVDFDGMMKRLQAYRPQEQRMAAGGGDHQCRMMAQAEKLEKK</sequence>
<dbReference type="SUPFAM" id="SSF52343">
    <property type="entry name" value="Ferredoxin reductase-like, C-terminal NADP-linked domain"/>
    <property type="match status" value="1"/>
</dbReference>
<evidence type="ECO:0000313" key="4">
    <source>
        <dbReference type="EMBL" id="MDQ0290592.1"/>
    </source>
</evidence>
<keyword evidence="2" id="KW-0001">2Fe-2S</keyword>
<dbReference type="RefSeq" id="WP_307262229.1">
    <property type="nucleotide sequence ID" value="NZ_JAUSVL010000001.1"/>
</dbReference>
<dbReference type="CDD" id="cd06219">
    <property type="entry name" value="DHOD_e_trans_like1"/>
    <property type="match status" value="1"/>
</dbReference>
<dbReference type="PROSITE" id="PS51384">
    <property type="entry name" value="FAD_FR"/>
    <property type="match status" value="1"/>
</dbReference>
<protein>
    <submittedName>
        <fullName evidence="4">Ferredoxin--NADP+ reductase</fullName>
        <ecNumber evidence="4">1.18.1.2</ecNumber>
    </submittedName>
</protein>
<dbReference type="PANTHER" id="PTHR43513">
    <property type="entry name" value="DIHYDROOROTATE DEHYDROGENASE B (NAD(+)), ELECTRON TRANSFER SUBUNIT"/>
    <property type="match status" value="1"/>
</dbReference>
<feature type="binding site" evidence="2">
    <location>
        <position position="242"/>
    </location>
    <ligand>
        <name>[2Fe-2S] cluster</name>
        <dbReference type="ChEBI" id="CHEBI:190135"/>
    </ligand>
</feature>
<dbReference type="InterPro" id="IPR050353">
    <property type="entry name" value="PyrK_electron_transfer"/>
</dbReference>
<dbReference type="GO" id="GO:0006221">
    <property type="term" value="P:pyrimidine nucleotide biosynthetic process"/>
    <property type="evidence" value="ECO:0007669"/>
    <property type="project" value="InterPro"/>
</dbReference>
<keyword evidence="1" id="KW-0285">Flavoprotein</keyword>
<dbReference type="InterPro" id="IPR017938">
    <property type="entry name" value="Riboflavin_synthase-like_b-brl"/>
</dbReference>
<evidence type="ECO:0000313" key="5">
    <source>
        <dbReference type="Proteomes" id="UP001238163"/>
    </source>
</evidence>
<comment type="cofactor">
    <cofactor evidence="1">
        <name>FAD</name>
        <dbReference type="ChEBI" id="CHEBI:57692"/>
    </cofactor>
    <text evidence="1">Binds 1 FAD per subunit.</text>
</comment>